<dbReference type="HAMAP" id="MF_00151">
    <property type="entry name" value="PPAT_bact"/>
    <property type="match status" value="1"/>
</dbReference>
<dbReference type="NCBIfam" id="TIGR00125">
    <property type="entry name" value="cyt_tran_rel"/>
    <property type="match status" value="1"/>
</dbReference>
<name>A0A382GFM4_9ZZZZ</name>
<proteinExistence type="inferred from homology"/>
<dbReference type="Gene3D" id="3.40.50.620">
    <property type="entry name" value="HUPs"/>
    <property type="match status" value="1"/>
</dbReference>
<feature type="domain" description="Cytidyltransferase-like" evidence="11">
    <location>
        <begin position="11"/>
        <end position="139"/>
    </location>
</feature>
<evidence type="ECO:0000256" key="1">
    <source>
        <dbReference type="ARBA" id="ARBA00012392"/>
    </source>
</evidence>
<evidence type="ECO:0000256" key="4">
    <source>
        <dbReference type="ARBA" id="ARBA00022679"/>
    </source>
</evidence>
<keyword evidence="3" id="KW-0963">Cytoplasm</keyword>
<dbReference type="SUPFAM" id="SSF52374">
    <property type="entry name" value="Nucleotidylyl transferase"/>
    <property type="match status" value="1"/>
</dbReference>
<dbReference type="GO" id="GO:0004595">
    <property type="term" value="F:pantetheine-phosphate adenylyltransferase activity"/>
    <property type="evidence" value="ECO:0007669"/>
    <property type="project" value="UniProtKB-EC"/>
</dbReference>
<evidence type="ECO:0000256" key="2">
    <source>
        <dbReference type="ARBA" id="ARBA00013868"/>
    </source>
</evidence>
<organism evidence="12">
    <name type="scientific">marine metagenome</name>
    <dbReference type="NCBI Taxonomy" id="408172"/>
    <lineage>
        <taxon>unclassified sequences</taxon>
        <taxon>metagenomes</taxon>
        <taxon>ecological metagenomes</taxon>
    </lineage>
</organism>
<dbReference type="GO" id="GO:0015937">
    <property type="term" value="P:coenzyme A biosynthetic process"/>
    <property type="evidence" value="ECO:0007669"/>
    <property type="project" value="UniProtKB-KW"/>
</dbReference>
<dbReference type="PRINTS" id="PR01020">
    <property type="entry name" value="LPSBIOSNTHSS"/>
</dbReference>
<dbReference type="EC" id="2.7.7.3" evidence="1"/>
<keyword evidence="9" id="KW-0173">Coenzyme A biosynthesis</keyword>
<evidence type="ECO:0000256" key="6">
    <source>
        <dbReference type="ARBA" id="ARBA00022741"/>
    </source>
</evidence>
<evidence type="ECO:0000256" key="7">
    <source>
        <dbReference type="ARBA" id="ARBA00022840"/>
    </source>
</evidence>
<keyword evidence="7" id="KW-0067">ATP-binding</keyword>
<evidence type="ECO:0000256" key="8">
    <source>
        <dbReference type="ARBA" id="ARBA00022842"/>
    </source>
</evidence>
<keyword evidence="4" id="KW-0808">Transferase</keyword>
<accession>A0A382GFM4</accession>
<dbReference type="InterPro" id="IPR001980">
    <property type="entry name" value="PPAT"/>
</dbReference>
<dbReference type="PANTHER" id="PTHR21342">
    <property type="entry name" value="PHOSPHOPANTETHEINE ADENYLYLTRANSFERASE"/>
    <property type="match status" value="1"/>
</dbReference>
<gene>
    <name evidence="12" type="ORF">METZ01_LOCUS226864</name>
</gene>
<evidence type="ECO:0000256" key="3">
    <source>
        <dbReference type="ARBA" id="ARBA00022490"/>
    </source>
</evidence>
<evidence type="ECO:0000256" key="10">
    <source>
        <dbReference type="ARBA" id="ARBA00029346"/>
    </source>
</evidence>
<keyword evidence="8" id="KW-0460">Magnesium</keyword>
<dbReference type="GO" id="GO:0005524">
    <property type="term" value="F:ATP binding"/>
    <property type="evidence" value="ECO:0007669"/>
    <property type="project" value="UniProtKB-KW"/>
</dbReference>
<dbReference type="CDD" id="cd02163">
    <property type="entry name" value="PPAT"/>
    <property type="match status" value="1"/>
</dbReference>
<sequence>MVFLTMSIGAVFPGTFDPITRGHEDLIRRAAALFDPLIVAIAENPSKEPMFSLQERVDLVEQVLNDLVAVRVVSYDGLTVEFAKANGLGCIVRGVRVAGDFEYEFQLATMNRHLVEEVDTVFLAPQIRNSFISSSLIREIAEFDGDLSSFVHPYVQKKLKKKKDR</sequence>
<dbReference type="PANTHER" id="PTHR21342:SF1">
    <property type="entry name" value="PHOSPHOPANTETHEINE ADENYLYLTRANSFERASE"/>
    <property type="match status" value="1"/>
</dbReference>
<reference evidence="12" key="1">
    <citation type="submission" date="2018-05" db="EMBL/GenBank/DDBJ databases">
        <authorList>
            <person name="Lanie J.A."/>
            <person name="Ng W.-L."/>
            <person name="Kazmierczak K.M."/>
            <person name="Andrzejewski T.M."/>
            <person name="Davidsen T.M."/>
            <person name="Wayne K.J."/>
            <person name="Tettelin H."/>
            <person name="Glass J.I."/>
            <person name="Rusch D."/>
            <person name="Podicherti R."/>
            <person name="Tsui H.-C.T."/>
            <person name="Winkler M.E."/>
        </authorList>
    </citation>
    <scope>NUCLEOTIDE SEQUENCE</scope>
</reference>
<dbReference type="InterPro" id="IPR004821">
    <property type="entry name" value="Cyt_trans-like"/>
</dbReference>
<evidence type="ECO:0000256" key="9">
    <source>
        <dbReference type="ARBA" id="ARBA00022993"/>
    </source>
</evidence>
<dbReference type="AlphaFoldDB" id="A0A382GFM4"/>
<evidence type="ECO:0000256" key="5">
    <source>
        <dbReference type="ARBA" id="ARBA00022695"/>
    </source>
</evidence>
<dbReference type="NCBIfam" id="TIGR01510">
    <property type="entry name" value="coaD_prev_kdtB"/>
    <property type="match status" value="1"/>
</dbReference>
<keyword evidence="5" id="KW-0548">Nucleotidyltransferase</keyword>
<dbReference type="EMBL" id="UINC01055297">
    <property type="protein sequence ID" value="SVB74010.1"/>
    <property type="molecule type" value="Genomic_DNA"/>
</dbReference>
<protein>
    <recommendedName>
        <fullName evidence="2">Phosphopantetheine adenylyltransferase</fullName>
        <ecNumber evidence="1">2.7.7.3</ecNumber>
    </recommendedName>
</protein>
<keyword evidence="6" id="KW-0547">Nucleotide-binding</keyword>
<dbReference type="InterPro" id="IPR014729">
    <property type="entry name" value="Rossmann-like_a/b/a_fold"/>
</dbReference>
<comment type="catalytic activity">
    <reaction evidence="10">
        <text>(R)-4'-phosphopantetheine + ATP + H(+) = 3'-dephospho-CoA + diphosphate</text>
        <dbReference type="Rhea" id="RHEA:19801"/>
        <dbReference type="ChEBI" id="CHEBI:15378"/>
        <dbReference type="ChEBI" id="CHEBI:30616"/>
        <dbReference type="ChEBI" id="CHEBI:33019"/>
        <dbReference type="ChEBI" id="CHEBI:57328"/>
        <dbReference type="ChEBI" id="CHEBI:61723"/>
        <dbReference type="EC" id="2.7.7.3"/>
    </reaction>
</comment>
<dbReference type="Pfam" id="PF01467">
    <property type="entry name" value="CTP_transf_like"/>
    <property type="match status" value="1"/>
</dbReference>
<evidence type="ECO:0000313" key="12">
    <source>
        <dbReference type="EMBL" id="SVB74010.1"/>
    </source>
</evidence>
<evidence type="ECO:0000259" key="11">
    <source>
        <dbReference type="Pfam" id="PF01467"/>
    </source>
</evidence>